<evidence type="ECO:0000256" key="1">
    <source>
        <dbReference type="ARBA" id="ARBA00006066"/>
    </source>
</evidence>
<feature type="compositionally biased region" description="Low complexity" evidence="3">
    <location>
        <begin position="244"/>
        <end position="256"/>
    </location>
</feature>
<name>A0A8H5GPY9_9AGAR</name>
<dbReference type="GO" id="GO:0006506">
    <property type="term" value="P:GPI anchor biosynthetic process"/>
    <property type="evidence" value="ECO:0007669"/>
    <property type="project" value="UniProtKB-UniPathway"/>
</dbReference>
<protein>
    <recommendedName>
        <fullName evidence="2">N-acetylglucosaminylphosphatidylinositol deacetylase</fullName>
        <ecNumber evidence="2">3.5.1.89</ecNumber>
    </recommendedName>
</protein>
<comment type="caution">
    <text evidence="5">The sequence shown here is derived from an EMBL/GenBank/DDBJ whole genome shotgun (WGS) entry which is preliminary data.</text>
</comment>
<dbReference type="InterPro" id="IPR003737">
    <property type="entry name" value="GlcNAc_PI_deacetylase-related"/>
</dbReference>
<evidence type="ECO:0000256" key="2">
    <source>
        <dbReference type="ARBA" id="ARBA00012176"/>
    </source>
</evidence>
<feature type="chain" id="PRO_5034765584" description="N-acetylglucosaminylphosphatidylinositol deacetylase" evidence="4">
    <location>
        <begin position="23"/>
        <end position="316"/>
    </location>
</feature>
<feature type="region of interest" description="Disordered" evidence="3">
    <location>
        <begin position="244"/>
        <end position="263"/>
    </location>
</feature>
<evidence type="ECO:0000256" key="3">
    <source>
        <dbReference type="SAM" id="MobiDB-lite"/>
    </source>
</evidence>
<dbReference type="GO" id="GO:0016020">
    <property type="term" value="C:membrane"/>
    <property type="evidence" value="ECO:0007669"/>
    <property type="project" value="GOC"/>
</dbReference>
<keyword evidence="6" id="KW-1185">Reference proteome</keyword>
<reference evidence="5 6" key="1">
    <citation type="journal article" date="2020" name="ISME J.">
        <title>Uncovering the hidden diversity of litter-decomposition mechanisms in mushroom-forming fungi.</title>
        <authorList>
            <person name="Floudas D."/>
            <person name="Bentzer J."/>
            <person name="Ahren D."/>
            <person name="Johansson T."/>
            <person name="Persson P."/>
            <person name="Tunlid A."/>
        </authorList>
    </citation>
    <scope>NUCLEOTIDE SEQUENCE [LARGE SCALE GENOMIC DNA]</scope>
    <source>
        <strain evidence="5 6">CBS 291.85</strain>
    </source>
</reference>
<sequence length="316" mass="35217">MPTVTTTRLAFIVLLLSVLLAALRVPKYSNPTFTDLESIPSLEATGKQEKILLVTAHPDDECLFFAPTLLGSTFGASQDVKTNPELFSVCLSIGDADGLGSVRRDEYERSLDVLGIKKDNRMVLDLPELQDSIHLPWKAEDIANAVQPFVEKYGITTILTFDQGGISGHPNHKSIPQGITHLISTYPSDLESAAIPRPRLYTLITVPLSIKYISILAPLLAKYDLYAAQILHYIVLMLESRASPTSTRSDSGSDGTKPSVSTPQAYPNSIPVFVSGMKEYLTALRAMKEHWSQLVWFRWLNVMFSRYMWVNEWVEV</sequence>
<dbReference type="PANTHER" id="PTHR12993:SF11">
    <property type="entry name" value="N-ACETYLGLUCOSAMINYL-PHOSPHATIDYLINOSITOL DE-N-ACETYLASE"/>
    <property type="match status" value="1"/>
</dbReference>
<evidence type="ECO:0000313" key="6">
    <source>
        <dbReference type="Proteomes" id="UP000559256"/>
    </source>
</evidence>
<organism evidence="5 6">
    <name type="scientific">Tetrapyrgos nigripes</name>
    <dbReference type="NCBI Taxonomy" id="182062"/>
    <lineage>
        <taxon>Eukaryota</taxon>
        <taxon>Fungi</taxon>
        <taxon>Dikarya</taxon>
        <taxon>Basidiomycota</taxon>
        <taxon>Agaricomycotina</taxon>
        <taxon>Agaricomycetes</taxon>
        <taxon>Agaricomycetidae</taxon>
        <taxon>Agaricales</taxon>
        <taxon>Marasmiineae</taxon>
        <taxon>Marasmiaceae</taxon>
        <taxon>Tetrapyrgos</taxon>
    </lineage>
</organism>
<proteinExistence type="inferred from homology"/>
<comment type="similarity">
    <text evidence="1">Belongs to the PIGL family.</text>
</comment>
<gene>
    <name evidence="5" type="ORF">D9758_002919</name>
</gene>
<keyword evidence="4" id="KW-0732">Signal</keyword>
<dbReference type="GO" id="GO:0000225">
    <property type="term" value="F:N-acetylglucosaminylphosphatidylinositol deacetylase activity"/>
    <property type="evidence" value="ECO:0007669"/>
    <property type="project" value="UniProtKB-EC"/>
</dbReference>
<dbReference type="EMBL" id="JAACJM010000014">
    <property type="protein sequence ID" value="KAF5368938.1"/>
    <property type="molecule type" value="Genomic_DNA"/>
</dbReference>
<feature type="signal peptide" evidence="4">
    <location>
        <begin position="1"/>
        <end position="22"/>
    </location>
</feature>
<dbReference type="GO" id="GO:0005783">
    <property type="term" value="C:endoplasmic reticulum"/>
    <property type="evidence" value="ECO:0007669"/>
    <property type="project" value="TreeGrafter"/>
</dbReference>
<dbReference type="OrthoDB" id="440160at2759"/>
<dbReference type="PANTHER" id="PTHR12993">
    <property type="entry name" value="N-ACETYLGLUCOSAMINYL-PHOSPHATIDYLINOSITOL DE-N-ACETYLASE-RELATED"/>
    <property type="match status" value="1"/>
</dbReference>
<dbReference type="EC" id="3.5.1.89" evidence="2"/>
<evidence type="ECO:0000256" key="4">
    <source>
        <dbReference type="SAM" id="SignalP"/>
    </source>
</evidence>
<dbReference type="Pfam" id="PF02585">
    <property type="entry name" value="PIG-L"/>
    <property type="match status" value="1"/>
</dbReference>
<dbReference type="Gene3D" id="3.40.50.10320">
    <property type="entry name" value="LmbE-like"/>
    <property type="match status" value="1"/>
</dbReference>
<dbReference type="SUPFAM" id="SSF102588">
    <property type="entry name" value="LmbE-like"/>
    <property type="match status" value="1"/>
</dbReference>
<dbReference type="UniPathway" id="UPA00196"/>
<dbReference type="AlphaFoldDB" id="A0A8H5GPY9"/>
<dbReference type="Proteomes" id="UP000559256">
    <property type="component" value="Unassembled WGS sequence"/>
</dbReference>
<accession>A0A8H5GPY9</accession>
<evidence type="ECO:0000313" key="5">
    <source>
        <dbReference type="EMBL" id="KAF5368938.1"/>
    </source>
</evidence>
<dbReference type="InterPro" id="IPR024078">
    <property type="entry name" value="LmbE-like_dom_sf"/>
</dbReference>